<proteinExistence type="predicted"/>
<dbReference type="Proteomes" id="UP000199286">
    <property type="component" value="Unassembled WGS sequence"/>
</dbReference>
<dbReference type="EMBL" id="FNPF01000004">
    <property type="protein sequence ID" value="SDY18007.1"/>
    <property type="molecule type" value="Genomic_DNA"/>
</dbReference>
<organism evidence="1 2">
    <name type="scientific">Citreimonas salinaria</name>
    <dbReference type="NCBI Taxonomy" id="321339"/>
    <lineage>
        <taxon>Bacteria</taxon>
        <taxon>Pseudomonadati</taxon>
        <taxon>Pseudomonadota</taxon>
        <taxon>Alphaproteobacteria</taxon>
        <taxon>Rhodobacterales</taxon>
        <taxon>Roseobacteraceae</taxon>
        <taxon>Citreimonas</taxon>
    </lineage>
</organism>
<keyword evidence="2" id="KW-1185">Reference proteome</keyword>
<evidence type="ECO:0000313" key="1">
    <source>
        <dbReference type="EMBL" id="SDY18007.1"/>
    </source>
</evidence>
<evidence type="ECO:0000313" key="2">
    <source>
        <dbReference type="Proteomes" id="UP000199286"/>
    </source>
</evidence>
<reference evidence="1 2" key="1">
    <citation type="submission" date="2016-10" db="EMBL/GenBank/DDBJ databases">
        <authorList>
            <person name="de Groot N.N."/>
        </authorList>
    </citation>
    <scope>NUCLEOTIDE SEQUENCE [LARGE SCALE GENOMIC DNA]</scope>
    <source>
        <strain evidence="1 2">DSM 26880</strain>
    </source>
</reference>
<dbReference type="AlphaFoldDB" id="A0A1H3HRA3"/>
<sequence>MLNEPVCGNDPAMPAEAMKPTATCAPDLRSRIYALSHDMTMLVGLIEGASVLSDTVDGGLVRSDNPVARRAANAMPPMFERIIAEANRINGELDKMEMKGFHHGA</sequence>
<name>A0A1H3HRA3_9RHOB</name>
<accession>A0A1H3HRA3</accession>
<gene>
    <name evidence="1" type="ORF">SAMN05444340_104117</name>
</gene>
<protein>
    <submittedName>
        <fullName evidence="1">Uncharacterized protein</fullName>
    </submittedName>
</protein>
<dbReference type="STRING" id="321339.SAMN05444340_104117"/>